<evidence type="ECO:0000313" key="2">
    <source>
        <dbReference type="EMBL" id="KAL1876724.1"/>
    </source>
</evidence>
<evidence type="ECO:0000256" key="1">
    <source>
        <dbReference type="SAM" id="MobiDB-lite"/>
    </source>
</evidence>
<feature type="compositionally biased region" description="Basic and acidic residues" evidence="1">
    <location>
        <begin position="314"/>
        <end position="325"/>
    </location>
</feature>
<sequence>MLQSVFDLEGSPRYITNGQAESIGVRVEEMTLVDKSSEYILRPSEEEFFRPLSVEALNVYPLDENNEEAKRLSEYTRCWLQRTHARRRDGTREHATTTLWRVNKWRARGLCPDIINEYYTGMLSLGKPFTQYCDINYSSASAYSRENEPHVLLVLHHYYEGNDNLSRGELLSILAAMVTQMEHDYLKSHCITPVLVISFMKSFQGRILQAHVTNNALLIQKSKLLTFRTQEEFDRSMSLCLRWMASDRVGNTRKQVRLDRPQEKLAAVTGEAPEHTLILPPTDKEPENVTTKIEEGNIGNDNAIYSIEAQGKRSLDVKESHKSIEKSSAVPPMDKKDERPGNLSSKIKGDRTGKRHTVYPIKTRGKKGKTGEDNTAHSTQAQGRDLH</sequence>
<keyword evidence="3" id="KW-1185">Reference proteome</keyword>
<gene>
    <name evidence="2" type="ORF">Plec18167_005132</name>
</gene>
<protein>
    <submittedName>
        <fullName evidence="2">Uncharacterized protein</fullName>
    </submittedName>
</protein>
<accession>A0ABR3XMA3</accession>
<proteinExistence type="predicted"/>
<organism evidence="2 3">
    <name type="scientific">Paecilomyces lecythidis</name>
    <dbReference type="NCBI Taxonomy" id="3004212"/>
    <lineage>
        <taxon>Eukaryota</taxon>
        <taxon>Fungi</taxon>
        <taxon>Dikarya</taxon>
        <taxon>Ascomycota</taxon>
        <taxon>Pezizomycotina</taxon>
        <taxon>Eurotiomycetes</taxon>
        <taxon>Eurotiomycetidae</taxon>
        <taxon>Eurotiales</taxon>
        <taxon>Thermoascaceae</taxon>
        <taxon>Paecilomyces</taxon>
    </lineage>
</organism>
<evidence type="ECO:0000313" key="3">
    <source>
        <dbReference type="Proteomes" id="UP001583193"/>
    </source>
</evidence>
<dbReference type="EMBL" id="JAVDPF010000015">
    <property type="protein sequence ID" value="KAL1876724.1"/>
    <property type="molecule type" value="Genomic_DNA"/>
</dbReference>
<feature type="region of interest" description="Disordered" evidence="1">
    <location>
        <begin position="314"/>
        <end position="387"/>
    </location>
</feature>
<comment type="caution">
    <text evidence="2">The sequence shown here is derived from an EMBL/GenBank/DDBJ whole genome shotgun (WGS) entry which is preliminary data.</text>
</comment>
<feature type="compositionally biased region" description="Polar residues" evidence="1">
    <location>
        <begin position="376"/>
        <end position="387"/>
    </location>
</feature>
<reference evidence="2 3" key="1">
    <citation type="journal article" date="2024" name="IMA Fungus">
        <title>IMA Genome - F19 : A genome assembly and annotation guide to empower mycologists, including annotated draft genome sequences of Ceratocystis pirilliformis, Diaporthe australafricana, Fusarium ophioides, Paecilomyces lecythidis, and Sporothrix stenoceras.</title>
        <authorList>
            <person name="Aylward J."/>
            <person name="Wilson A.M."/>
            <person name="Visagie C.M."/>
            <person name="Spraker J."/>
            <person name="Barnes I."/>
            <person name="Buitendag C."/>
            <person name="Ceriani C."/>
            <person name="Del Mar Angel L."/>
            <person name="du Plessis D."/>
            <person name="Fuchs T."/>
            <person name="Gasser K."/>
            <person name="Kramer D."/>
            <person name="Li W."/>
            <person name="Munsamy K."/>
            <person name="Piso A."/>
            <person name="Price J.L."/>
            <person name="Sonnekus B."/>
            <person name="Thomas C."/>
            <person name="van der Nest A."/>
            <person name="van Dijk A."/>
            <person name="van Heerden A."/>
            <person name="van Vuuren N."/>
            <person name="Yilmaz N."/>
            <person name="Duong T.A."/>
            <person name="van der Merwe N.A."/>
            <person name="Wingfield M.J."/>
            <person name="Wingfield B.D."/>
        </authorList>
    </citation>
    <scope>NUCLEOTIDE SEQUENCE [LARGE SCALE GENOMIC DNA]</scope>
    <source>
        <strain evidence="2 3">CMW 18167</strain>
    </source>
</reference>
<dbReference type="Proteomes" id="UP001583193">
    <property type="component" value="Unassembled WGS sequence"/>
</dbReference>
<feature type="compositionally biased region" description="Basic residues" evidence="1">
    <location>
        <begin position="353"/>
        <end position="368"/>
    </location>
</feature>
<name>A0ABR3XMA3_9EURO</name>